<evidence type="ECO:0000259" key="1">
    <source>
        <dbReference type="PROSITE" id="PS50127"/>
    </source>
</evidence>
<dbReference type="Proteomes" id="UP001153076">
    <property type="component" value="Unassembled WGS sequence"/>
</dbReference>
<dbReference type="EMBL" id="JAKOGI010000007">
    <property type="protein sequence ID" value="KAJ8451769.1"/>
    <property type="molecule type" value="Genomic_DNA"/>
</dbReference>
<dbReference type="InterPro" id="IPR000608">
    <property type="entry name" value="UBC"/>
</dbReference>
<dbReference type="Pfam" id="PF00179">
    <property type="entry name" value="UQ_con"/>
    <property type="match status" value="1"/>
</dbReference>
<dbReference type="Gene3D" id="3.10.110.10">
    <property type="entry name" value="Ubiquitin Conjugating Enzyme"/>
    <property type="match status" value="1"/>
</dbReference>
<feature type="domain" description="UBC core" evidence="1">
    <location>
        <begin position="1"/>
        <end position="146"/>
    </location>
</feature>
<dbReference type="AlphaFoldDB" id="A0A9Q1QRS5"/>
<reference evidence="2" key="1">
    <citation type="submission" date="2022-04" db="EMBL/GenBank/DDBJ databases">
        <title>Carnegiea gigantea Genome sequencing and assembly v2.</title>
        <authorList>
            <person name="Copetti D."/>
            <person name="Sanderson M.J."/>
            <person name="Burquez A."/>
            <person name="Wojciechowski M.F."/>
        </authorList>
    </citation>
    <scope>NUCLEOTIDE SEQUENCE</scope>
    <source>
        <strain evidence="2">SGP5-SGP5p</strain>
        <tissue evidence="2">Aerial part</tissue>
    </source>
</reference>
<gene>
    <name evidence="2" type="ORF">Cgig2_007252</name>
</gene>
<dbReference type="InterPro" id="IPR050113">
    <property type="entry name" value="Ub_conjugating_enzyme"/>
</dbReference>
<accession>A0A9Q1QRS5</accession>
<dbReference type="PANTHER" id="PTHR24067">
    <property type="entry name" value="UBIQUITIN-CONJUGATING ENZYME E2"/>
    <property type="match status" value="1"/>
</dbReference>
<dbReference type="PROSITE" id="PS50127">
    <property type="entry name" value="UBC_2"/>
    <property type="match status" value="1"/>
</dbReference>
<organism evidence="2 3">
    <name type="scientific">Carnegiea gigantea</name>
    <dbReference type="NCBI Taxonomy" id="171969"/>
    <lineage>
        <taxon>Eukaryota</taxon>
        <taxon>Viridiplantae</taxon>
        <taxon>Streptophyta</taxon>
        <taxon>Embryophyta</taxon>
        <taxon>Tracheophyta</taxon>
        <taxon>Spermatophyta</taxon>
        <taxon>Magnoliopsida</taxon>
        <taxon>eudicotyledons</taxon>
        <taxon>Gunneridae</taxon>
        <taxon>Pentapetalae</taxon>
        <taxon>Caryophyllales</taxon>
        <taxon>Cactineae</taxon>
        <taxon>Cactaceae</taxon>
        <taxon>Cactoideae</taxon>
        <taxon>Echinocereeae</taxon>
        <taxon>Carnegiea</taxon>
    </lineage>
</organism>
<dbReference type="SUPFAM" id="SSF54495">
    <property type="entry name" value="UBC-like"/>
    <property type="match status" value="1"/>
</dbReference>
<proteinExistence type="predicted"/>
<evidence type="ECO:0000313" key="2">
    <source>
        <dbReference type="EMBL" id="KAJ8451769.1"/>
    </source>
</evidence>
<dbReference type="SMART" id="SM00212">
    <property type="entry name" value="UBCc"/>
    <property type="match status" value="1"/>
</dbReference>
<dbReference type="InterPro" id="IPR016135">
    <property type="entry name" value="UBQ-conjugating_enzyme/RWD"/>
</dbReference>
<sequence length="155" mass="17698">MRRRYLDKMKVQDMEANPAQMEGGYEKLVSGKKKNWALKNTWLLQPLQLSFVLCPISNPLSTSLLSGYPSFWYPYTVYHDGTLCMDIIQDAWSPCHNVATILTSIQSLLTDPNPASPANPEAAQLYQHDIQAYNKFVTLLTMRVRRCARKSIECP</sequence>
<dbReference type="OrthoDB" id="9984419at2759"/>
<evidence type="ECO:0000313" key="3">
    <source>
        <dbReference type="Proteomes" id="UP001153076"/>
    </source>
</evidence>
<protein>
    <recommendedName>
        <fullName evidence="1">UBC core domain-containing protein</fullName>
    </recommendedName>
</protein>
<name>A0A9Q1QRS5_9CARY</name>
<comment type="caution">
    <text evidence="2">The sequence shown here is derived from an EMBL/GenBank/DDBJ whole genome shotgun (WGS) entry which is preliminary data.</text>
</comment>
<keyword evidence="3" id="KW-1185">Reference proteome</keyword>